<comment type="caution">
    <text evidence="2">The sequence shown here is derived from an EMBL/GenBank/DDBJ whole genome shotgun (WGS) entry which is preliminary data.</text>
</comment>
<feature type="transmembrane region" description="Helical" evidence="1">
    <location>
        <begin position="138"/>
        <end position="163"/>
    </location>
</feature>
<protein>
    <submittedName>
        <fullName evidence="2">Multiple epidermal growth factor-like domains protein 8</fullName>
    </submittedName>
</protein>
<gene>
    <name evidence="2" type="primary">MEGF8_3</name>
    <name evidence="2" type="ORF">OS493_033060</name>
</gene>
<dbReference type="AlphaFoldDB" id="A0A9W9ZKT2"/>
<name>A0A9W9ZKT2_9CNID</name>
<dbReference type="InterPro" id="IPR052304">
    <property type="entry name" value="PTTG1IP"/>
</dbReference>
<dbReference type="GO" id="GO:0006606">
    <property type="term" value="P:protein import into nucleus"/>
    <property type="evidence" value="ECO:0007669"/>
    <property type="project" value="TreeGrafter"/>
</dbReference>
<proteinExistence type="predicted"/>
<reference evidence="2" key="1">
    <citation type="submission" date="2023-01" db="EMBL/GenBank/DDBJ databases">
        <title>Genome assembly of the deep-sea coral Lophelia pertusa.</title>
        <authorList>
            <person name="Herrera S."/>
            <person name="Cordes E."/>
        </authorList>
    </citation>
    <scope>NUCLEOTIDE SEQUENCE</scope>
    <source>
        <strain evidence="2">USNM1676648</strain>
        <tissue evidence="2">Polyp</tissue>
    </source>
</reference>
<organism evidence="2 3">
    <name type="scientific">Desmophyllum pertusum</name>
    <dbReference type="NCBI Taxonomy" id="174260"/>
    <lineage>
        <taxon>Eukaryota</taxon>
        <taxon>Metazoa</taxon>
        <taxon>Cnidaria</taxon>
        <taxon>Anthozoa</taxon>
        <taxon>Hexacorallia</taxon>
        <taxon>Scleractinia</taxon>
        <taxon>Caryophylliina</taxon>
        <taxon>Caryophylliidae</taxon>
        <taxon>Desmophyllum</taxon>
    </lineage>
</organism>
<keyword evidence="1" id="KW-0472">Membrane</keyword>
<dbReference type="OrthoDB" id="5959299at2759"/>
<evidence type="ECO:0000313" key="3">
    <source>
        <dbReference type="Proteomes" id="UP001163046"/>
    </source>
</evidence>
<dbReference type="EMBL" id="MU825915">
    <property type="protein sequence ID" value="KAJ7382774.1"/>
    <property type="molecule type" value="Genomic_DNA"/>
</dbReference>
<dbReference type="PANTHER" id="PTHR15191">
    <property type="entry name" value="PROTEIN CBG20567"/>
    <property type="match status" value="1"/>
</dbReference>
<evidence type="ECO:0000313" key="2">
    <source>
        <dbReference type="EMBL" id="KAJ7382774.1"/>
    </source>
</evidence>
<dbReference type="GO" id="GO:0005634">
    <property type="term" value="C:nucleus"/>
    <property type="evidence" value="ECO:0007669"/>
    <property type="project" value="TreeGrafter"/>
</dbReference>
<accession>A0A9W9ZKT2</accession>
<dbReference type="Proteomes" id="UP001163046">
    <property type="component" value="Unassembled WGS sequence"/>
</dbReference>
<keyword evidence="1" id="KW-0812">Transmembrane</keyword>
<dbReference type="PANTHER" id="PTHR15191:SF3">
    <property type="entry name" value="PITUITARY TUMOR-TRANSFORMING GENE PROTEIN-BINDING FACTOR"/>
    <property type="match status" value="1"/>
</dbReference>
<dbReference type="GO" id="GO:0005737">
    <property type="term" value="C:cytoplasm"/>
    <property type="evidence" value="ECO:0007669"/>
    <property type="project" value="TreeGrafter"/>
</dbReference>
<sequence>MADAPVANISVDNGSVVTVNASVFCGRQGGCNNCTSHEFCLWCEGKQTCQVYYNASTTEQSCSKNESAYKDQCIYPIGVIPCIERKNCKACAQEDWLCYWCPSTAKCFRYASHNSQPADCAGDKWYVQDCPTGGGIGLMWVLIPILAIILIPIIIYIIIWLVCCCMRAAGYEPLEPAESAKKKHPKGIRLRAGSPQTRLTN</sequence>
<keyword evidence="3" id="KW-1185">Reference proteome</keyword>
<evidence type="ECO:0000256" key="1">
    <source>
        <dbReference type="SAM" id="Phobius"/>
    </source>
</evidence>
<keyword evidence="1" id="KW-1133">Transmembrane helix</keyword>